<evidence type="ECO:0000256" key="1">
    <source>
        <dbReference type="ARBA" id="ARBA00004442"/>
    </source>
</evidence>
<dbReference type="PANTHER" id="PTHR30026">
    <property type="entry name" value="OUTER MEMBRANE PROTEIN TOLC"/>
    <property type="match status" value="1"/>
</dbReference>
<gene>
    <name evidence="8" type="ORF">SAMN04488082_12415</name>
</gene>
<evidence type="ECO:0000313" key="8">
    <source>
        <dbReference type="EMBL" id="SFK43155.1"/>
    </source>
</evidence>
<evidence type="ECO:0000313" key="9">
    <source>
        <dbReference type="Proteomes" id="UP000198635"/>
    </source>
</evidence>
<evidence type="ECO:0000256" key="4">
    <source>
        <dbReference type="ARBA" id="ARBA00022452"/>
    </source>
</evidence>
<comment type="similarity">
    <text evidence="2">Belongs to the outer membrane factor (OMF) (TC 1.B.17) family.</text>
</comment>
<dbReference type="InterPro" id="IPR010130">
    <property type="entry name" value="T1SS_OMP_TolC"/>
</dbReference>
<keyword evidence="9" id="KW-1185">Reference proteome</keyword>
<evidence type="ECO:0000256" key="2">
    <source>
        <dbReference type="ARBA" id="ARBA00007613"/>
    </source>
</evidence>
<dbReference type="AlphaFoldDB" id="A0A1I3ZGI4"/>
<name>A0A1I3ZGI4_9BACT</name>
<evidence type="ECO:0000256" key="3">
    <source>
        <dbReference type="ARBA" id="ARBA00022448"/>
    </source>
</evidence>
<protein>
    <submittedName>
        <fullName evidence="8">Outer membrane protein</fullName>
    </submittedName>
</protein>
<organism evidence="8 9">
    <name type="scientific">Desulfomicrobium apsheronum</name>
    <dbReference type="NCBI Taxonomy" id="52560"/>
    <lineage>
        <taxon>Bacteria</taxon>
        <taxon>Pseudomonadati</taxon>
        <taxon>Thermodesulfobacteriota</taxon>
        <taxon>Desulfovibrionia</taxon>
        <taxon>Desulfovibrionales</taxon>
        <taxon>Desulfomicrobiaceae</taxon>
        <taxon>Desulfomicrobium</taxon>
    </lineage>
</organism>
<dbReference type="GO" id="GO:1990281">
    <property type="term" value="C:efflux pump complex"/>
    <property type="evidence" value="ECO:0007669"/>
    <property type="project" value="TreeGrafter"/>
</dbReference>
<dbReference type="OrthoDB" id="9813458at2"/>
<evidence type="ECO:0000256" key="6">
    <source>
        <dbReference type="ARBA" id="ARBA00023136"/>
    </source>
</evidence>
<dbReference type="GO" id="GO:0009279">
    <property type="term" value="C:cell outer membrane"/>
    <property type="evidence" value="ECO:0007669"/>
    <property type="project" value="UniProtKB-SubCell"/>
</dbReference>
<proteinExistence type="inferred from homology"/>
<dbReference type="GO" id="GO:0015288">
    <property type="term" value="F:porin activity"/>
    <property type="evidence" value="ECO:0007669"/>
    <property type="project" value="TreeGrafter"/>
</dbReference>
<comment type="subcellular location">
    <subcellularLocation>
        <location evidence="1">Cell outer membrane</location>
    </subcellularLocation>
</comment>
<evidence type="ECO:0000256" key="7">
    <source>
        <dbReference type="ARBA" id="ARBA00023237"/>
    </source>
</evidence>
<keyword evidence="3" id="KW-0813">Transport</keyword>
<dbReference type="InterPro" id="IPR051906">
    <property type="entry name" value="TolC-like"/>
</dbReference>
<dbReference type="STRING" id="52560.SAMN04488082_12415"/>
<dbReference type="InterPro" id="IPR003423">
    <property type="entry name" value="OMP_efflux"/>
</dbReference>
<dbReference type="NCBIfam" id="TIGR01844">
    <property type="entry name" value="type_I_sec_TolC"/>
    <property type="match status" value="1"/>
</dbReference>
<reference evidence="9" key="1">
    <citation type="submission" date="2016-10" db="EMBL/GenBank/DDBJ databases">
        <authorList>
            <person name="Varghese N."/>
            <person name="Submissions S."/>
        </authorList>
    </citation>
    <scope>NUCLEOTIDE SEQUENCE [LARGE SCALE GENOMIC DNA]</scope>
    <source>
        <strain evidence="9">DSM 5918</strain>
    </source>
</reference>
<dbReference type="GO" id="GO:0015562">
    <property type="term" value="F:efflux transmembrane transporter activity"/>
    <property type="evidence" value="ECO:0007669"/>
    <property type="project" value="InterPro"/>
</dbReference>
<dbReference type="SUPFAM" id="SSF56954">
    <property type="entry name" value="Outer membrane efflux proteins (OEP)"/>
    <property type="match status" value="1"/>
</dbReference>
<accession>A0A1I3ZGI4</accession>
<dbReference type="Proteomes" id="UP000198635">
    <property type="component" value="Unassembled WGS sequence"/>
</dbReference>
<keyword evidence="4" id="KW-1134">Transmembrane beta strand</keyword>
<dbReference type="Gene3D" id="1.20.1600.10">
    <property type="entry name" value="Outer membrane efflux proteins (OEP)"/>
    <property type="match status" value="1"/>
</dbReference>
<dbReference type="Pfam" id="PF02321">
    <property type="entry name" value="OEP"/>
    <property type="match status" value="2"/>
</dbReference>
<keyword evidence="5" id="KW-0812">Transmembrane</keyword>
<dbReference type="PANTHER" id="PTHR30026:SF20">
    <property type="entry name" value="OUTER MEMBRANE PROTEIN TOLC"/>
    <property type="match status" value="1"/>
</dbReference>
<keyword evidence="6" id="KW-0472">Membrane</keyword>
<evidence type="ECO:0000256" key="5">
    <source>
        <dbReference type="ARBA" id="ARBA00022692"/>
    </source>
</evidence>
<sequence length="456" mass="50207">MRVFFSFFDAAFQAHCIRILLMSVVFLSFSMPAVATGLLDTYRLAVQNDPVFQSYQFRTFVAQEGKRQALAAMLPTVMATGSYMHKSQDIVSSDNEVYASGSSEYGTTVYGVTLTQPLFNWGAYVGWKQAEVVRARSEMEFVLAGQELITRVSDLYFQALAAKDRLDYALVEQTAVEKHFELAQGRSDMGLIPITDLYDAKARLAATEALTIEARNRLDDALQALSEVTGAPVDGLGPLAQNITLKRPEPPTLDSWLAGALEGNPAIELSKKAVEVAELEVNRQNAAHYPTLDLVSSFDNENTEDSLFGGSSEVDTYKIGVQFNLPLYQGGEVASKARSARHEVGIARQDLVKQSRSVARKTRSAFLGVDSSLKRVDALAQSLDANRLALDAKQEGYMSGLFTSLAVLDAERDLALVSIDHAQARYDYILNSLRLKQAVGTLTEQDLMDLENWLLK</sequence>
<dbReference type="EMBL" id="FORX01000024">
    <property type="protein sequence ID" value="SFK43155.1"/>
    <property type="molecule type" value="Genomic_DNA"/>
</dbReference>
<keyword evidence="7" id="KW-0998">Cell outer membrane</keyword>